<keyword evidence="2" id="KW-1185">Reference proteome</keyword>
<evidence type="ECO:0008006" key="3">
    <source>
        <dbReference type="Google" id="ProtNLM"/>
    </source>
</evidence>
<reference evidence="1 2" key="1">
    <citation type="submission" date="2021-12" db="EMBL/GenBank/DDBJ databases">
        <title>Genome sequencing of bacteria with rrn-lacking chromosome and rrn-plasmid.</title>
        <authorList>
            <person name="Anda M."/>
            <person name="Iwasaki W."/>
        </authorList>
    </citation>
    <scope>NUCLEOTIDE SEQUENCE [LARGE SCALE GENOMIC DNA]</scope>
    <source>
        <strain evidence="1 2">NBRC 101262</strain>
        <plasmid evidence="1 2">pPP1</plasmid>
    </source>
</reference>
<evidence type="ECO:0000313" key="2">
    <source>
        <dbReference type="Proteomes" id="UP001354989"/>
    </source>
</evidence>
<protein>
    <recommendedName>
        <fullName evidence="3">HNH endonuclease</fullName>
    </recommendedName>
</protein>
<gene>
    <name evidence="1" type="ORF">PEPS_28950</name>
</gene>
<dbReference type="RefSeq" id="WP_338398447.1">
    <property type="nucleotide sequence ID" value="NZ_AP025293.1"/>
</dbReference>
<evidence type="ECO:0000313" key="1">
    <source>
        <dbReference type="EMBL" id="BDD00615.1"/>
    </source>
</evidence>
<accession>A0ABM7VI36</accession>
<dbReference type="Proteomes" id="UP001354989">
    <property type="component" value="Plasmid pPP1"/>
</dbReference>
<dbReference type="EMBL" id="AP025293">
    <property type="protein sequence ID" value="BDD00615.1"/>
    <property type="molecule type" value="Genomic_DNA"/>
</dbReference>
<keyword evidence="1" id="KW-0614">Plasmid</keyword>
<proteinExistence type="predicted"/>
<name>A0ABM7VI36_9BACT</name>
<organism evidence="1 2">
    <name type="scientific">Persicobacter psychrovividus</name>
    <dbReference type="NCBI Taxonomy" id="387638"/>
    <lineage>
        <taxon>Bacteria</taxon>
        <taxon>Pseudomonadati</taxon>
        <taxon>Bacteroidota</taxon>
        <taxon>Cytophagia</taxon>
        <taxon>Cytophagales</taxon>
        <taxon>Persicobacteraceae</taxon>
        <taxon>Persicobacter</taxon>
    </lineage>
</organism>
<sequence length="100" mass="12165">MKEEVLLQNVKADHHTYETYLNDERWKRKRLEIINRDQGKCLCCGSKEHLVVHHRQYWWSKTLDRHVDPWCYPKSNLITLCQECHKNGHAKFKVVTKYID</sequence>
<dbReference type="Gene3D" id="1.10.30.50">
    <property type="match status" value="1"/>
</dbReference>
<geneLocation type="plasmid" evidence="1 2">
    <name>pPP1</name>
</geneLocation>